<dbReference type="NCBIfam" id="TIGR02180">
    <property type="entry name" value="GRX_euk"/>
    <property type="match status" value="1"/>
</dbReference>
<evidence type="ECO:0000256" key="2">
    <source>
        <dbReference type="ARBA" id="ARBA00022982"/>
    </source>
</evidence>
<reference evidence="8" key="1">
    <citation type="submission" date="2017-01" db="EMBL/GenBank/DDBJ databases">
        <authorList>
            <person name="Wang Y."/>
            <person name="White M."/>
            <person name="Kvist S."/>
            <person name="Moncalvo J.-M."/>
        </authorList>
    </citation>
    <scope>NUCLEOTIDE SEQUENCE [LARGE SCALE GENOMIC DNA]</scope>
    <source>
        <strain evidence="8">COL-18-3</strain>
    </source>
</reference>
<gene>
    <name evidence="7" type="ORF">AX774_g937</name>
</gene>
<dbReference type="InterPro" id="IPR002109">
    <property type="entry name" value="Glutaredoxin"/>
</dbReference>
<dbReference type="Pfam" id="PF00462">
    <property type="entry name" value="Glutaredoxin"/>
    <property type="match status" value="1"/>
</dbReference>
<dbReference type="OrthoDB" id="418495at2759"/>
<keyword evidence="8" id="KW-1185">Reference proteome</keyword>
<sequence>MGNIFGKQISEEEMKLLKDQINEVVNNNSVVVYSKTYCPYCTKAKKELEKLNIKAKVIELDLLDEGSDIQQALLALTNQRTVPNIFINKTHVGGCDDLVKKIASGEVKKLLGASM</sequence>
<evidence type="ECO:0000256" key="1">
    <source>
        <dbReference type="ARBA" id="ARBA00022448"/>
    </source>
</evidence>
<dbReference type="PROSITE" id="PS00195">
    <property type="entry name" value="GLUTAREDOXIN_1"/>
    <property type="match status" value="1"/>
</dbReference>
<dbReference type="FunFam" id="3.40.30.10:FF:000026">
    <property type="entry name" value="Glutaredoxin 2"/>
    <property type="match status" value="1"/>
</dbReference>
<dbReference type="InterPro" id="IPR011767">
    <property type="entry name" value="GLR_AS"/>
</dbReference>
<dbReference type="CDD" id="cd03419">
    <property type="entry name" value="GRX_GRXh_1_2_like"/>
    <property type="match status" value="1"/>
</dbReference>
<dbReference type="SUPFAM" id="SSF52833">
    <property type="entry name" value="Thioredoxin-like"/>
    <property type="match status" value="1"/>
</dbReference>
<evidence type="ECO:0000256" key="4">
    <source>
        <dbReference type="ARBA" id="ARBA00023284"/>
    </source>
</evidence>
<dbReference type="Gene3D" id="3.40.30.10">
    <property type="entry name" value="Glutaredoxin"/>
    <property type="match status" value="1"/>
</dbReference>
<organism evidence="7 8">
    <name type="scientific">Zancudomyces culisetae</name>
    <name type="common">Gut fungus</name>
    <name type="synonym">Smittium culisetae</name>
    <dbReference type="NCBI Taxonomy" id="1213189"/>
    <lineage>
        <taxon>Eukaryota</taxon>
        <taxon>Fungi</taxon>
        <taxon>Fungi incertae sedis</taxon>
        <taxon>Zoopagomycota</taxon>
        <taxon>Kickxellomycotina</taxon>
        <taxon>Harpellomycetes</taxon>
        <taxon>Harpellales</taxon>
        <taxon>Legeriomycetaceae</taxon>
        <taxon>Zancudomyces</taxon>
    </lineage>
</organism>
<dbReference type="AlphaFoldDB" id="A0A1R1PWZ1"/>
<protein>
    <submittedName>
        <fullName evidence="7">Glutaredoxin</fullName>
    </submittedName>
</protein>
<keyword evidence="5" id="KW-0175">Coiled coil</keyword>
<proteinExistence type="predicted"/>
<keyword evidence="4" id="KW-0676">Redox-active center</keyword>
<dbReference type="EMBL" id="LSSK01000074">
    <property type="protein sequence ID" value="OMH85505.1"/>
    <property type="molecule type" value="Genomic_DNA"/>
</dbReference>
<dbReference type="InterPro" id="IPR036249">
    <property type="entry name" value="Thioredoxin-like_sf"/>
</dbReference>
<evidence type="ECO:0000256" key="3">
    <source>
        <dbReference type="ARBA" id="ARBA00023157"/>
    </source>
</evidence>
<dbReference type="GO" id="GO:0004602">
    <property type="term" value="F:glutathione peroxidase activity"/>
    <property type="evidence" value="ECO:0007669"/>
    <property type="project" value="UniProtKB-ARBA"/>
</dbReference>
<dbReference type="GO" id="GO:0034599">
    <property type="term" value="P:cellular response to oxidative stress"/>
    <property type="evidence" value="ECO:0007669"/>
    <property type="project" value="TreeGrafter"/>
</dbReference>
<dbReference type="PRINTS" id="PR00160">
    <property type="entry name" value="GLUTAREDOXIN"/>
</dbReference>
<accession>A0A1R1PWZ1</accession>
<dbReference type="Proteomes" id="UP000188320">
    <property type="component" value="Unassembled WGS sequence"/>
</dbReference>
<evidence type="ECO:0000259" key="6">
    <source>
        <dbReference type="Pfam" id="PF00462"/>
    </source>
</evidence>
<evidence type="ECO:0000256" key="5">
    <source>
        <dbReference type="SAM" id="Coils"/>
    </source>
</evidence>
<dbReference type="PROSITE" id="PS51354">
    <property type="entry name" value="GLUTAREDOXIN_2"/>
    <property type="match status" value="1"/>
</dbReference>
<dbReference type="GO" id="GO:0015038">
    <property type="term" value="F:glutathione disulfide oxidoreductase activity"/>
    <property type="evidence" value="ECO:0007669"/>
    <property type="project" value="TreeGrafter"/>
</dbReference>
<name>A0A1R1PWZ1_ZANCU</name>
<feature type="coiled-coil region" evidence="5">
    <location>
        <begin position="7"/>
        <end position="61"/>
    </location>
</feature>
<dbReference type="InterPro" id="IPR014025">
    <property type="entry name" value="Glutaredoxin_subgr"/>
</dbReference>
<keyword evidence="1" id="KW-0813">Transport</keyword>
<feature type="domain" description="Glutaredoxin" evidence="6">
    <location>
        <begin position="30"/>
        <end position="92"/>
    </location>
</feature>
<evidence type="ECO:0000313" key="7">
    <source>
        <dbReference type="EMBL" id="OMH85505.1"/>
    </source>
</evidence>
<dbReference type="PANTHER" id="PTHR45694">
    <property type="entry name" value="GLUTAREDOXIN 2"/>
    <property type="match status" value="1"/>
</dbReference>
<evidence type="ECO:0000313" key="8">
    <source>
        <dbReference type="Proteomes" id="UP000188320"/>
    </source>
</evidence>
<comment type="caution">
    <text evidence="7">The sequence shown here is derived from an EMBL/GenBank/DDBJ whole genome shotgun (WGS) entry which is preliminary data.</text>
</comment>
<keyword evidence="3" id="KW-1015">Disulfide bond</keyword>
<dbReference type="PANTHER" id="PTHR45694:SF18">
    <property type="entry name" value="GLUTAREDOXIN-1-RELATED"/>
    <property type="match status" value="1"/>
</dbReference>
<dbReference type="GO" id="GO:0005737">
    <property type="term" value="C:cytoplasm"/>
    <property type="evidence" value="ECO:0007669"/>
    <property type="project" value="TreeGrafter"/>
</dbReference>
<dbReference type="InterPro" id="IPR011899">
    <property type="entry name" value="Glutaredoxin_euk/vir"/>
</dbReference>
<keyword evidence="2" id="KW-0249">Electron transport</keyword>